<accession>A0ABQ0QJ10</accession>
<dbReference type="EMBL" id="BAQB01000013">
    <property type="protein sequence ID" value="GBR46374.1"/>
    <property type="molecule type" value="Genomic_DNA"/>
</dbReference>
<keyword evidence="3" id="KW-0998">Cell outer membrane</keyword>
<dbReference type="InterPro" id="IPR036942">
    <property type="entry name" value="Beta-barrel_TonB_sf"/>
</dbReference>
<protein>
    <submittedName>
        <fullName evidence="4">Uncharacterized protein</fullName>
    </submittedName>
</protein>
<gene>
    <name evidence="4" type="ORF">AA106556_1087</name>
</gene>
<evidence type="ECO:0000256" key="3">
    <source>
        <dbReference type="ARBA" id="ARBA00023237"/>
    </source>
</evidence>
<keyword evidence="2" id="KW-0472">Membrane</keyword>
<evidence type="ECO:0000313" key="4">
    <source>
        <dbReference type="EMBL" id="GBR46374.1"/>
    </source>
</evidence>
<comment type="caution">
    <text evidence="4">The sequence shown here is derived from an EMBL/GenBank/DDBJ whole genome shotgun (WGS) entry which is preliminary data.</text>
</comment>
<dbReference type="Proteomes" id="UP001062443">
    <property type="component" value="Unassembled WGS sequence"/>
</dbReference>
<dbReference type="RefSeq" id="WP_068171190.1">
    <property type="nucleotide sequence ID" value="NZ_BAQB01000013.1"/>
</dbReference>
<proteinExistence type="predicted"/>
<dbReference type="Gene3D" id="2.40.170.20">
    <property type="entry name" value="TonB-dependent receptor, beta-barrel domain"/>
    <property type="match status" value="1"/>
</dbReference>
<keyword evidence="5" id="KW-1185">Reference proteome</keyword>
<organism evidence="4 5">
    <name type="scientific">Neokomagataea tanensis NBRC 106556</name>
    <dbReference type="NCBI Taxonomy" id="1223519"/>
    <lineage>
        <taxon>Bacteria</taxon>
        <taxon>Pseudomonadati</taxon>
        <taxon>Pseudomonadota</taxon>
        <taxon>Alphaproteobacteria</taxon>
        <taxon>Acetobacterales</taxon>
        <taxon>Acetobacteraceae</taxon>
        <taxon>Neokomagataea</taxon>
    </lineage>
</organism>
<name>A0ABQ0QJ10_9PROT</name>
<sequence length="113" mass="12801">MFHNAHEFKVLSPEVEVGLSHYCVLPLEEGAELQVIRVGVGYVDLSTQIIPHWRVALAGRYEADSDVGNANTGKIYTRYDLNKYIGFRGAVNMGFRDSSLCLLIVLFGFYYFF</sequence>
<evidence type="ECO:0000313" key="5">
    <source>
        <dbReference type="Proteomes" id="UP001062443"/>
    </source>
</evidence>
<evidence type="ECO:0000256" key="1">
    <source>
        <dbReference type="ARBA" id="ARBA00004442"/>
    </source>
</evidence>
<evidence type="ECO:0000256" key="2">
    <source>
        <dbReference type="ARBA" id="ARBA00023136"/>
    </source>
</evidence>
<dbReference type="SUPFAM" id="SSF56935">
    <property type="entry name" value="Porins"/>
    <property type="match status" value="1"/>
</dbReference>
<comment type="subcellular location">
    <subcellularLocation>
        <location evidence="1">Cell outer membrane</location>
    </subcellularLocation>
</comment>
<reference evidence="4" key="1">
    <citation type="submission" date="2013-04" db="EMBL/GenBank/DDBJ databases">
        <title>The genome sequencing project of 58 acetic acid bacteria.</title>
        <authorList>
            <person name="Okamoto-Kainuma A."/>
            <person name="Ishikawa M."/>
            <person name="Umino S."/>
            <person name="Koizumi Y."/>
            <person name="Shiwa Y."/>
            <person name="Yoshikawa H."/>
            <person name="Matsutani M."/>
            <person name="Matsushita K."/>
        </authorList>
    </citation>
    <scope>NUCLEOTIDE SEQUENCE</scope>
    <source>
        <strain evidence="4">NBRC 106556</strain>
    </source>
</reference>